<keyword evidence="5" id="KW-0812">Transmembrane</keyword>
<dbReference type="GO" id="GO:0055052">
    <property type="term" value="C:ATP-binding cassette (ABC) transporter complex, substrate-binding subunit-containing"/>
    <property type="evidence" value="ECO:0007669"/>
    <property type="project" value="TreeGrafter"/>
</dbReference>
<name>A0A7X2H942_9BACL</name>
<evidence type="ECO:0000256" key="3">
    <source>
        <dbReference type="ARBA" id="ARBA00022729"/>
    </source>
</evidence>
<dbReference type="Pfam" id="PF13416">
    <property type="entry name" value="SBP_bac_8"/>
    <property type="match status" value="1"/>
</dbReference>
<reference evidence="6 7" key="1">
    <citation type="submission" date="2019-11" db="EMBL/GenBank/DDBJ databases">
        <title>Paenibacillus monticola sp. nov., a novel PGPR strain isolated from mountain sample in China.</title>
        <authorList>
            <person name="Zhao Q."/>
            <person name="Li H.-P."/>
            <person name="Zhang J.-L."/>
        </authorList>
    </citation>
    <scope>NUCLEOTIDE SEQUENCE [LARGE SCALE GENOMIC DNA]</scope>
    <source>
        <strain evidence="6 7">LC-T2</strain>
    </source>
</reference>
<evidence type="ECO:0000256" key="4">
    <source>
        <dbReference type="SAM" id="MobiDB-lite"/>
    </source>
</evidence>
<accession>A0A7X2H942</accession>
<keyword evidence="7" id="KW-1185">Reference proteome</keyword>
<dbReference type="InterPro" id="IPR006059">
    <property type="entry name" value="SBP"/>
</dbReference>
<evidence type="ECO:0000256" key="2">
    <source>
        <dbReference type="ARBA" id="ARBA00022448"/>
    </source>
</evidence>
<keyword evidence="5" id="KW-0472">Membrane</keyword>
<dbReference type="GO" id="GO:1901982">
    <property type="term" value="F:maltose binding"/>
    <property type="evidence" value="ECO:0007669"/>
    <property type="project" value="TreeGrafter"/>
</dbReference>
<evidence type="ECO:0000256" key="5">
    <source>
        <dbReference type="SAM" id="Phobius"/>
    </source>
</evidence>
<dbReference type="SUPFAM" id="SSF53850">
    <property type="entry name" value="Periplasmic binding protein-like II"/>
    <property type="match status" value="1"/>
</dbReference>
<dbReference type="EMBL" id="WJXB01000010">
    <property type="protein sequence ID" value="MRN55685.1"/>
    <property type="molecule type" value="Genomic_DNA"/>
</dbReference>
<dbReference type="Gene3D" id="3.40.190.10">
    <property type="entry name" value="Periplasmic binding protein-like II"/>
    <property type="match status" value="1"/>
</dbReference>
<dbReference type="PANTHER" id="PTHR30061">
    <property type="entry name" value="MALTOSE-BINDING PERIPLASMIC PROTEIN"/>
    <property type="match status" value="1"/>
</dbReference>
<feature type="transmembrane region" description="Helical" evidence="5">
    <location>
        <begin position="29"/>
        <end position="47"/>
    </location>
</feature>
<gene>
    <name evidence="6" type="ORF">GJB61_22135</name>
</gene>
<keyword evidence="5" id="KW-1133">Transmembrane helix</keyword>
<dbReference type="PANTHER" id="PTHR30061:SF50">
    <property type="entry name" value="MALTOSE_MALTODEXTRIN-BINDING PERIPLASMIC PROTEIN"/>
    <property type="match status" value="1"/>
</dbReference>
<sequence>MQTMCTGSGKIGGTILCGRRKNVLRRKNYWLLFAILLLSLTSLSPSMELNTSDGPHLVSKPQSQSTNPSTGEEGVVDSLRITVSLSSEEFRELELISSRYTLSTGVKVELNNVDRESADKTLIQDLTIGDSPDVVMTDGRNILDLATQGYLLPVDVYQSVPGSAPLTMLIPLMQWNGYNWGVPLDIDPYVLVYSPKHLAALGLSALPRSLDEWKMLLQNLLKGSGKHLLAMDTRNAYGFSAVLESMGSSLLSGNLETLEWLQHARGYFYLTSRYNRDIWDMLKDGSIAIATLPLSEWRKYGDSSLIAEAPLMASKATGLEALYSRSFALPAQSRNPEEAVNWLAFVTSKSAQLEWLENTGGLPALDELYRSGLPVGYKLPFATDILLTDETAPEQELQGGWSKISEAVSLLLTGKLDAAGYKALLGQSSK</sequence>
<dbReference type="GO" id="GO:0042956">
    <property type="term" value="P:maltodextrin transmembrane transport"/>
    <property type="evidence" value="ECO:0007669"/>
    <property type="project" value="TreeGrafter"/>
</dbReference>
<dbReference type="Proteomes" id="UP000463051">
    <property type="component" value="Unassembled WGS sequence"/>
</dbReference>
<comment type="similarity">
    <text evidence="1">Belongs to the bacterial solute-binding protein 1 family.</text>
</comment>
<evidence type="ECO:0000256" key="1">
    <source>
        <dbReference type="ARBA" id="ARBA00008520"/>
    </source>
</evidence>
<evidence type="ECO:0000313" key="7">
    <source>
        <dbReference type="Proteomes" id="UP000463051"/>
    </source>
</evidence>
<feature type="compositionally biased region" description="Polar residues" evidence="4">
    <location>
        <begin position="60"/>
        <end position="70"/>
    </location>
</feature>
<keyword evidence="2" id="KW-0813">Transport</keyword>
<comment type="caution">
    <text evidence="6">The sequence shown here is derived from an EMBL/GenBank/DDBJ whole genome shotgun (WGS) entry which is preliminary data.</text>
</comment>
<evidence type="ECO:0000313" key="6">
    <source>
        <dbReference type="EMBL" id="MRN55685.1"/>
    </source>
</evidence>
<feature type="region of interest" description="Disordered" evidence="4">
    <location>
        <begin position="49"/>
        <end position="74"/>
    </location>
</feature>
<protein>
    <submittedName>
        <fullName evidence="6">Extracellular solute-binding protein</fullName>
    </submittedName>
</protein>
<dbReference type="AlphaFoldDB" id="A0A7X2H942"/>
<organism evidence="6 7">
    <name type="scientific">Paenibacillus monticola</name>
    <dbReference type="NCBI Taxonomy" id="2666075"/>
    <lineage>
        <taxon>Bacteria</taxon>
        <taxon>Bacillati</taxon>
        <taxon>Bacillota</taxon>
        <taxon>Bacilli</taxon>
        <taxon>Bacillales</taxon>
        <taxon>Paenibacillaceae</taxon>
        <taxon>Paenibacillus</taxon>
    </lineage>
</organism>
<proteinExistence type="inferred from homology"/>
<dbReference type="GO" id="GO:0015768">
    <property type="term" value="P:maltose transport"/>
    <property type="evidence" value="ECO:0007669"/>
    <property type="project" value="TreeGrafter"/>
</dbReference>
<keyword evidence="3" id="KW-0732">Signal</keyword>